<accession>A0AAE0SWY5</accession>
<evidence type="ECO:0000256" key="1">
    <source>
        <dbReference type="SAM" id="Phobius"/>
    </source>
</evidence>
<name>A0AAE0SWY5_9BIVA</name>
<keyword evidence="1" id="KW-1133">Transmembrane helix</keyword>
<keyword evidence="3" id="KW-1185">Reference proteome</keyword>
<comment type="caution">
    <text evidence="2">The sequence shown here is derived from an EMBL/GenBank/DDBJ whole genome shotgun (WGS) entry which is preliminary data.</text>
</comment>
<proteinExistence type="predicted"/>
<protein>
    <submittedName>
        <fullName evidence="2">Uncharacterized protein</fullName>
    </submittedName>
</protein>
<reference evidence="2" key="3">
    <citation type="submission" date="2023-05" db="EMBL/GenBank/DDBJ databases">
        <authorList>
            <person name="Smith C.H."/>
        </authorList>
    </citation>
    <scope>NUCLEOTIDE SEQUENCE</scope>
    <source>
        <strain evidence="2">CHS0354</strain>
        <tissue evidence="2">Mantle</tissue>
    </source>
</reference>
<dbReference type="AlphaFoldDB" id="A0AAE0SWY5"/>
<dbReference type="EMBL" id="JAEAOA010002176">
    <property type="protein sequence ID" value="KAK3599735.1"/>
    <property type="molecule type" value="Genomic_DNA"/>
</dbReference>
<evidence type="ECO:0000313" key="3">
    <source>
        <dbReference type="Proteomes" id="UP001195483"/>
    </source>
</evidence>
<feature type="transmembrane region" description="Helical" evidence="1">
    <location>
        <begin position="21"/>
        <end position="37"/>
    </location>
</feature>
<gene>
    <name evidence="2" type="ORF">CHS0354_037207</name>
</gene>
<reference evidence="2" key="1">
    <citation type="journal article" date="2021" name="Genome Biol. Evol.">
        <title>A High-Quality Reference Genome for a Parasitic Bivalve with Doubly Uniparental Inheritance (Bivalvia: Unionida).</title>
        <authorList>
            <person name="Smith C.H."/>
        </authorList>
    </citation>
    <scope>NUCLEOTIDE SEQUENCE</scope>
    <source>
        <strain evidence="2">CHS0354</strain>
    </source>
</reference>
<organism evidence="2 3">
    <name type="scientific">Potamilus streckersoni</name>
    <dbReference type="NCBI Taxonomy" id="2493646"/>
    <lineage>
        <taxon>Eukaryota</taxon>
        <taxon>Metazoa</taxon>
        <taxon>Spiralia</taxon>
        <taxon>Lophotrochozoa</taxon>
        <taxon>Mollusca</taxon>
        <taxon>Bivalvia</taxon>
        <taxon>Autobranchia</taxon>
        <taxon>Heteroconchia</taxon>
        <taxon>Palaeoheterodonta</taxon>
        <taxon>Unionida</taxon>
        <taxon>Unionoidea</taxon>
        <taxon>Unionidae</taxon>
        <taxon>Ambleminae</taxon>
        <taxon>Lampsilini</taxon>
        <taxon>Potamilus</taxon>
    </lineage>
</organism>
<keyword evidence="1" id="KW-0472">Membrane</keyword>
<sequence>MSLLKKILSSQVGRSCSLTKILLLSYPCLFVYFFLHIETLKKLDTYAAYRTLRRDKTVIGDTNLGPTIHFSRETEMFHMNDFFAITSKKLTISTIRFFDGIRFKNISTPKEKTIITNLKNPLLTLFTTWLESKDKYTVHNLTSVNWLSLRPLIIPVVFTNETSLAEECSQKGWRVLPVRATAAQGAPVLKYMYLDVMKRFDSNFYAFANSDILFTDKLVETLSDILKNDSSFKGHTLIIGKRTNVDNLTKSEGSSLSALESVSKKRGKSFGTYAEDYFITSASYPWKDIPDIVIGRRAYDNWLVLNARRMKHRVLDASETILAVHQTTKAGNFEGWKHQGTNYNHKLLVKLYKKVPYTAGYTDCAEFVTRKDKIKISITRRLKLAKHCNLL</sequence>
<evidence type="ECO:0000313" key="2">
    <source>
        <dbReference type="EMBL" id="KAK3599735.1"/>
    </source>
</evidence>
<dbReference type="Proteomes" id="UP001195483">
    <property type="component" value="Unassembled WGS sequence"/>
</dbReference>
<reference evidence="2" key="2">
    <citation type="journal article" date="2021" name="Genome Biol. Evol.">
        <title>Developing a high-quality reference genome for a parasitic bivalve with doubly uniparental inheritance (Bivalvia: Unionida).</title>
        <authorList>
            <person name="Smith C.H."/>
        </authorList>
    </citation>
    <scope>NUCLEOTIDE SEQUENCE</scope>
    <source>
        <strain evidence="2">CHS0354</strain>
        <tissue evidence="2">Mantle</tissue>
    </source>
</reference>
<keyword evidence="1" id="KW-0812">Transmembrane</keyword>